<evidence type="ECO:0000313" key="3">
    <source>
        <dbReference type="EMBL" id="KAG5184353.1"/>
    </source>
</evidence>
<keyword evidence="2" id="KW-0812">Transmembrane</keyword>
<gene>
    <name evidence="3" type="ORF">JKP88DRAFT_277126</name>
</gene>
<keyword evidence="2" id="KW-1133">Transmembrane helix</keyword>
<name>A0A835Z8Q6_9STRA</name>
<feature type="region of interest" description="Disordered" evidence="1">
    <location>
        <begin position="114"/>
        <end position="136"/>
    </location>
</feature>
<proteinExistence type="predicted"/>
<sequence>MSDQEPAGPYLTVVAALWVICMLFSCLTAVLYTQPGNTSAAAAAAAAAPPPPHATAAPTTEGESSAQQMLGALLSGQSDVYTAFVALLAASNSAYVGMYSMLCTTEVAHKAEQLGPDKAGTPAGMRKQGAKGHTMEVVPQGQIQKQAMLA</sequence>
<accession>A0A835Z8Q6</accession>
<feature type="region of interest" description="Disordered" evidence="1">
    <location>
        <begin position="43"/>
        <end position="62"/>
    </location>
</feature>
<keyword evidence="2" id="KW-0472">Membrane</keyword>
<evidence type="ECO:0000256" key="2">
    <source>
        <dbReference type="SAM" id="Phobius"/>
    </source>
</evidence>
<dbReference type="AlphaFoldDB" id="A0A835Z8Q6"/>
<keyword evidence="4" id="KW-1185">Reference proteome</keyword>
<reference evidence="3" key="1">
    <citation type="submission" date="2021-02" db="EMBL/GenBank/DDBJ databases">
        <title>First Annotated Genome of the Yellow-green Alga Tribonema minus.</title>
        <authorList>
            <person name="Mahan K.M."/>
        </authorList>
    </citation>
    <scope>NUCLEOTIDE SEQUENCE</scope>
    <source>
        <strain evidence="3">UTEX B ZZ1240</strain>
    </source>
</reference>
<dbReference type="Proteomes" id="UP000664859">
    <property type="component" value="Unassembled WGS sequence"/>
</dbReference>
<feature type="transmembrane region" description="Helical" evidence="2">
    <location>
        <begin position="12"/>
        <end position="32"/>
    </location>
</feature>
<evidence type="ECO:0000313" key="4">
    <source>
        <dbReference type="Proteomes" id="UP000664859"/>
    </source>
</evidence>
<dbReference type="EMBL" id="JAFCMP010000168">
    <property type="protein sequence ID" value="KAG5184353.1"/>
    <property type="molecule type" value="Genomic_DNA"/>
</dbReference>
<comment type="caution">
    <text evidence="3">The sequence shown here is derived from an EMBL/GenBank/DDBJ whole genome shotgun (WGS) entry which is preliminary data.</text>
</comment>
<organism evidence="3 4">
    <name type="scientific">Tribonema minus</name>
    <dbReference type="NCBI Taxonomy" id="303371"/>
    <lineage>
        <taxon>Eukaryota</taxon>
        <taxon>Sar</taxon>
        <taxon>Stramenopiles</taxon>
        <taxon>Ochrophyta</taxon>
        <taxon>PX clade</taxon>
        <taxon>Xanthophyceae</taxon>
        <taxon>Tribonematales</taxon>
        <taxon>Tribonemataceae</taxon>
        <taxon>Tribonema</taxon>
    </lineage>
</organism>
<protein>
    <submittedName>
        <fullName evidence="3">Uncharacterized protein</fullName>
    </submittedName>
</protein>
<evidence type="ECO:0000256" key="1">
    <source>
        <dbReference type="SAM" id="MobiDB-lite"/>
    </source>
</evidence>